<evidence type="ECO:0008006" key="3">
    <source>
        <dbReference type="Google" id="ProtNLM"/>
    </source>
</evidence>
<organism evidence="1 2">
    <name type="scientific">Larkinella bovis</name>
    <dbReference type="NCBI Taxonomy" id="683041"/>
    <lineage>
        <taxon>Bacteria</taxon>
        <taxon>Pseudomonadati</taxon>
        <taxon>Bacteroidota</taxon>
        <taxon>Cytophagia</taxon>
        <taxon>Cytophagales</taxon>
        <taxon>Spirosomataceae</taxon>
        <taxon>Larkinella</taxon>
    </lineage>
</organism>
<sequence length="196" mass="22309">MNRIVSNWFFLLSGLFFGLYFTACTPDRNQNTKELAQEMNDRKIKRVTDAQLTTTVDEWGKSLVQTARKALTTELQKNTGDTARCSVGNLPVIQKLAKKYAVTIDLLSAKDTANPVLNTKEQELLAAYFYNAQNNLEQNDNIQKLSDTLFVYNAPVAPDDLICKTCSDQATPPFVVWRVVFKKREVIRRIDPKKLQ</sequence>
<dbReference type="EMBL" id="JBHSMA010000004">
    <property type="protein sequence ID" value="MFC5410651.1"/>
    <property type="molecule type" value="Genomic_DNA"/>
</dbReference>
<dbReference type="Proteomes" id="UP001596106">
    <property type="component" value="Unassembled WGS sequence"/>
</dbReference>
<comment type="caution">
    <text evidence="1">The sequence shown here is derived from an EMBL/GenBank/DDBJ whole genome shotgun (WGS) entry which is preliminary data.</text>
</comment>
<proteinExistence type="predicted"/>
<evidence type="ECO:0000313" key="2">
    <source>
        <dbReference type="Proteomes" id="UP001596106"/>
    </source>
</evidence>
<accession>A0ABW0IAX8</accession>
<evidence type="ECO:0000313" key="1">
    <source>
        <dbReference type="EMBL" id="MFC5410651.1"/>
    </source>
</evidence>
<keyword evidence="2" id="KW-1185">Reference proteome</keyword>
<name>A0ABW0IAX8_9BACT</name>
<gene>
    <name evidence="1" type="ORF">ACFPMF_15110</name>
</gene>
<dbReference type="RefSeq" id="WP_379846475.1">
    <property type="nucleotide sequence ID" value="NZ_JBHSMA010000004.1"/>
</dbReference>
<reference evidence="2" key="1">
    <citation type="journal article" date="2019" name="Int. J. Syst. Evol. Microbiol.">
        <title>The Global Catalogue of Microorganisms (GCM) 10K type strain sequencing project: providing services to taxonomists for standard genome sequencing and annotation.</title>
        <authorList>
            <consortium name="The Broad Institute Genomics Platform"/>
            <consortium name="The Broad Institute Genome Sequencing Center for Infectious Disease"/>
            <person name="Wu L."/>
            <person name="Ma J."/>
        </authorList>
    </citation>
    <scope>NUCLEOTIDE SEQUENCE [LARGE SCALE GENOMIC DNA]</scope>
    <source>
        <strain evidence="2">CCUG 55250</strain>
    </source>
</reference>
<protein>
    <recommendedName>
        <fullName evidence="3">Lipoprotein</fullName>
    </recommendedName>
</protein>